<feature type="signal peptide" evidence="2">
    <location>
        <begin position="1"/>
        <end position="26"/>
    </location>
</feature>
<feature type="region of interest" description="Disordered" evidence="1">
    <location>
        <begin position="31"/>
        <end position="87"/>
    </location>
</feature>
<proteinExistence type="predicted"/>
<evidence type="ECO:0000313" key="4">
    <source>
        <dbReference type="Proteomes" id="UP000183810"/>
    </source>
</evidence>
<dbReference type="InterPro" id="IPR006311">
    <property type="entry name" value="TAT_signal"/>
</dbReference>
<dbReference type="EMBL" id="CP018082">
    <property type="protein sequence ID" value="APE36183.1"/>
    <property type="molecule type" value="Genomic_DNA"/>
</dbReference>
<gene>
    <name evidence="3" type="ORF">BOX37_22165</name>
</gene>
<evidence type="ECO:0000313" key="3">
    <source>
        <dbReference type="EMBL" id="APE36183.1"/>
    </source>
</evidence>
<dbReference type="RefSeq" id="WP_071929367.1">
    <property type="nucleotide sequence ID" value="NZ_CP018082.1"/>
</dbReference>
<dbReference type="Proteomes" id="UP000183810">
    <property type="component" value="Chromosome"/>
</dbReference>
<accession>A0A1J0VW66</accession>
<keyword evidence="2" id="KW-0732">Signal</keyword>
<feature type="chain" id="PRO_5039185834" evidence="2">
    <location>
        <begin position="27"/>
        <end position="87"/>
    </location>
</feature>
<feature type="compositionally biased region" description="Low complexity" evidence="1">
    <location>
        <begin position="59"/>
        <end position="73"/>
    </location>
</feature>
<keyword evidence="4" id="KW-1185">Reference proteome</keyword>
<sequence>MTSPRRPLTRLAAASALATLALTALALPAAATAESPCGKPDPTTPCDTIVDYGPNLADPNYPYSPMNPSNPLNPAYPAPHAGTEAST</sequence>
<organism evidence="3 4">
    <name type="scientific">Nocardia mangyaensis</name>
    <dbReference type="NCBI Taxonomy" id="2213200"/>
    <lineage>
        <taxon>Bacteria</taxon>
        <taxon>Bacillati</taxon>
        <taxon>Actinomycetota</taxon>
        <taxon>Actinomycetes</taxon>
        <taxon>Mycobacteriales</taxon>
        <taxon>Nocardiaceae</taxon>
        <taxon>Nocardia</taxon>
    </lineage>
</organism>
<evidence type="ECO:0000256" key="2">
    <source>
        <dbReference type="SAM" id="SignalP"/>
    </source>
</evidence>
<dbReference type="KEGG" id="nsl:BOX37_22165"/>
<name>A0A1J0VW66_9NOCA</name>
<evidence type="ECO:0000256" key="1">
    <source>
        <dbReference type="SAM" id="MobiDB-lite"/>
    </source>
</evidence>
<dbReference type="AlphaFoldDB" id="A0A1J0VW66"/>
<reference evidence="3" key="1">
    <citation type="submission" date="2016-11" db="EMBL/GenBank/DDBJ databases">
        <authorList>
            <person name="Jaros S."/>
            <person name="Januszkiewicz K."/>
            <person name="Wedrychowicz H."/>
        </authorList>
    </citation>
    <scope>NUCLEOTIDE SEQUENCE [LARGE SCALE GENOMIC DNA]</scope>
    <source>
        <strain evidence="3">Y48</strain>
    </source>
</reference>
<dbReference type="PROSITE" id="PS51318">
    <property type="entry name" value="TAT"/>
    <property type="match status" value="1"/>
</dbReference>
<protein>
    <submittedName>
        <fullName evidence="3">Uncharacterized protein</fullName>
    </submittedName>
</protein>